<accession>A0AAD8AQZ2</accession>
<name>A0AAD8AQZ2_BIOPF</name>
<dbReference type="Proteomes" id="UP001233172">
    <property type="component" value="Unassembled WGS sequence"/>
</dbReference>
<gene>
    <name evidence="1" type="ORF">Bpfe_030617</name>
</gene>
<proteinExistence type="predicted"/>
<organism evidence="1 2">
    <name type="scientific">Biomphalaria pfeifferi</name>
    <name type="common">Bloodfluke planorb</name>
    <name type="synonym">Freshwater snail</name>
    <dbReference type="NCBI Taxonomy" id="112525"/>
    <lineage>
        <taxon>Eukaryota</taxon>
        <taxon>Metazoa</taxon>
        <taxon>Spiralia</taxon>
        <taxon>Lophotrochozoa</taxon>
        <taxon>Mollusca</taxon>
        <taxon>Gastropoda</taxon>
        <taxon>Heterobranchia</taxon>
        <taxon>Euthyneura</taxon>
        <taxon>Panpulmonata</taxon>
        <taxon>Hygrophila</taxon>
        <taxon>Lymnaeoidea</taxon>
        <taxon>Planorbidae</taxon>
        <taxon>Biomphalaria</taxon>
    </lineage>
</organism>
<protein>
    <submittedName>
        <fullName evidence="1">Uncharacterized protein</fullName>
    </submittedName>
</protein>
<reference evidence="1" key="2">
    <citation type="submission" date="2023-04" db="EMBL/GenBank/DDBJ databases">
        <authorList>
            <person name="Bu L."/>
            <person name="Lu L."/>
            <person name="Laidemitt M.R."/>
            <person name="Zhang S.M."/>
            <person name="Mutuku M."/>
            <person name="Mkoji G."/>
            <person name="Steinauer M."/>
            <person name="Loker E.S."/>
        </authorList>
    </citation>
    <scope>NUCLEOTIDE SEQUENCE</scope>
    <source>
        <strain evidence="1">KasaAsao</strain>
        <tissue evidence="1">Whole Snail</tissue>
    </source>
</reference>
<evidence type="ECO:0000313" key="2">
    <source>
        <dbReference type="Proteomes" id="UP001233172"/>
    </source>
</evidence>
<sequence>MDHYVLDTEPPIKSLPPLFVESFTASRINVTEWNAKNFRAEIIFENEKILFLADLGNNVSSICVFPAVSGPQVNGWGEDSNL</sequence>
<keyword evidence="2" id="KW-1185">Reference proteome</keyword>
<comment type="caution">
    <text evidence="1">The sequence shown here is derived from an EMBL/GenBank/DDBJ whole genome shotgun (WGS) entry which is preliminary data.</text>
</comment>
<dbReference type="EMBL" id="JASAOG010000373">
    <property type="protein sequence ID" value="KAK0039954.1"/>
    <property type="molecule type" value="Genomic_DNA"/>
</dbReference>
<reference evidence="1" key="1">
    <citation type="journal article" date="2023" name="PLoS Negl. Trop. Dis.">
        <title>A genome sequence for Biomphalaria pfeifferi, the major vector snail for the human-infecting parasite Schistosoma mansoni.</title>
        <authorList>
            <person name="Bu L."/>
            <person name="Lu L."/>
            <person name="Laidemitt M.R."/>
            <person name="Zhang S.M."/>
            <person name="Mutuku M."/>
            <person name="Mkoji G."/>
            <person name="Steinauer M."/>
            <person name="Loker E.S."/>
        </authorList>
    </citation>
    <scope>NUCLEOTIDE SEQUENCE</scope>
    <source>
        <strain evidence="1">KasaAsao</strain>
    </source>
</reference>
<evidence type="ECO:0000313" key="1">
    <source>
        <dbReference type="EMBL" id="KAK0039954.1"/>
    </source>
</evidence>
<dbReference type="AlphaFoldDB" id="A0AAD8AQZ2"/>